<dbReference type="GeneID" id="44997669"/>
<reference evidence="1 2" key="1">
    <citation type="journal article" date="2001" name="J. Bacteriol.">
        <title>Genome sequence and comparative analysis of the solvent-producing bacterium Clostridium acetobutylicum.</title>
        <authorList>
            <person name="Nolling J."/>
            <person name="Breton G."/>
            <person name="Omelchenko M.V."/>
            <person name="Makarova K.S."/>
            <person name="Zeng Q."/>
            <person name="Gibson R."/>
            <person name="Lee H.M."/>
            <person name="Dubois J."/>
            <person name="Qiu D."/>
            <person name="Hitti J."/>
            <person name="Wolf Y.I."/>
            <person name="Tatusov R.L."/>
            <person name="Sabathe F."/>
            <person name="Doucette-Stamm L."/>
            <person name="Soucaille P."/>
            <person name="Daly M.J."/>
            <person name="Bennett G.N."/>
            <person name="Koonin E.V."/>
            <person name="Smith D.R."/>
        </authorList>
    </citation>
    <scope>NUCLEOTIDE SEQUENCE [LARGE SCALE GENOMIC DNA]</scope>
    <source>
        <strain evidence="2">ATCC 824 / DSM 792 / JCM 1419 / LMG 5710 / VKM B-1787</strain>
    </source>
</reference>
<dbReference type="PIR" id="H97042">
    <property type="entry name" value="H97042"/>
</dbReference>
<dbReference type="KEGG" id="cac:CA_C1159"/>
<accession>Q97JW4</accession>
<dbReference type="PATRIC" id="fig|272562.8.peg.1364"/>
<dbReference type="HOGENOM" id="CLU_1025640_0_0_9"/>
<dbReference type="AlphaFoldDB" id="Q97JW4"/>
<dbReference type="RefSeq" id="WP_010964472.1">
    <property type="nucleotide sequence ID" value="NC_003030.1"/>
</dbReference>
<evidence type="ECO:0000313" key="1">
    <source>
        <dbReference type="EMBL" id="AAK79131.1"/>
    </source>
</evidence>
<name>Q97JW4_CLOAB</name>
<sequence>MDKKLLKVEGKEIVLLLENSCSHNRKDYSLFGFIIKSQPNKIYMDYVSSCKSDDYRERDLVDISKIIATKLEEKKKQVLKVFLDNNINKINFYDEYFFRNFYRFTYNFEEEKHCVNNWDFGNIIDGIIKFQFNNKTIEFNVLTKELSTEDDWKYVFYSKIELLILLALEQVKHGKGNKTFVELLELGKWLRGKKSIKIYLKDIGKVEYKSNYNVSLRGILDFSSKRFTINDFYDFNPRLRQDKELEDLDYLQYGKKKYFINIENLILSKAR</sequence>
<gene>
    <name evidence="1" type="ordered locus">CA_C1159</name>
</gene>
<dbReference type="OrthoDB" id="9861044at2"/>
<proteinExistence type="predicted"/>
<protein>
    <submittedName>
        <fullName evidence="1">Uncharacterized protein</fullName>
    </submittedName>
</protein>
<evidence type="ECO:0000313" key="2">
    <source>
        <dbReference type="Proteomes" id="UP000000814"/>
    </source>
</evidence>
<organism evidence="1 2">
    <name type="scientific">Clostridium acetobutylicum (strain ATCC 824 / DSM 792 / JCM 1419 / IAM 19013 / LMG 5710 / NBRC 13948 / NRRL B-527 / VKM B-1787 / 2291 / W)</name>
    <dbReference type="NCBI Taxonomy" id="272562"/>
    <lineage>
        <taxon>Bacteria</taxon>
        <taxon>Bacillati</taxon>
        <taxon>Bacillota</taxon>
        <taxon>Clostridia</taxon>
        <taxon>Eubacteriales</taxon>
        <taxon>Clostridiaceae</taxon>
        <taxon>Clostridium</taxon>
    </lineage>
</organism>
<dbReference type="EMBL" id="AE001437">
    <property type="protein sequence ID" value="AAK79131.1"/>
    <property type="molecule type" value="Genomic_DNA"/>
</dbReference>
<dbReference type="Proteomes" id="UP000000814">
    <property type="component" value="Chromosome"/>
</dbReference>
<keyword evidence="2" id="KW-1185">Reference proteome</keyword>
<dbReference type="STRING" id="272562.CA_C1159"/>